<proteinExistence type="predicted"/>
<dbReference type="EMBL" id="AOIV01000037">
    <property type="protein sequence ID" value="ELZ28477.1"/>
    <property type="molecule type" value="Genomic_DNA"/>
</dbReference>
<feature type="transmembrane region" description="Helical" evidence="1">
    <location>
        <begin position="27"/>
        <end position="55"/>
    </location>
</feature>
<dbReference type="InParanoid" id="M0D1C0"/>
<keyword evidence="1" id="KW-0472">Membrane</keyword>
<gene>
    <name evidence="2" type="ORF">C474_15254</name>
</gene>
<evidence type="ECO:0000313" key="2">
    <source>
        <dbReference type="EMBL" id="ELZ28477.1"/>
    </source>
</evidence>
<feature type="transmembrane region" description="Helical" evidence="1">
    <location>
        <begin position="157"/>
        <end position="190"/>
    </location>
</feature>
<protein>
    <recommendedName>
        <fullName evidence="4">DUF624 domain-containing protein</fullName>
    </recommendedName>
</protein>
<dbReference type="AlphaFoldDB" id="M0D1C0"/>
<dbReference type="OrthoDB" id="307496at2157"/>
<dbReference type="eggNOG" id="arCOG10799">
    <property type="taxonomic scope" value="Archaea"/>
</dbReference>
<dbReference type="PATRIC" id="fig|1227487.5.peg.3011"/>
<dbReference type="Proteomes" id="UP000011513">
    <property type="component" value="Unassembled WGS sequence"/>
</dbReference>
<feature type="transmembrane region" description="Helical" evidence="1">
    <location>
        <begin position="76"/>
        <end position="98"/>
    </location>
</feature>
<keyword evidence="1" id="KW-0812">Transmembrane</keyword>
<keyword evidence="1" id="KW-1133">Transmembrane helix</keyword>
<sequence length="217" mass="23095">MRDADTKTVYRSFVSAVRFFYEHGPRLVAISALWFLCSVPLVTVGPATLGAYAAVTSLREGYTFDRERVAATLKRHGLSATLLSGVPLAFAAIAGLYARRYLLERSTVALVLGVITTYAAAYTALVLIPTFAGLAAGEDLEPAVRAGIRWTGRNALGAVMIGMGTIVLFAVTGALTIAFVVVFGGMVAAFHLEALLGPPPKSEAAEDHWSPYESARR</sequence>
<reference evidence="2 3" key="1">
    <citation type="journal article" date="2014" name="PLoS Genet.">
        <title>Phylogenetically driven sequencing of extremely halophilic archaea reveals strategies for static and dynamic osmo-response.</title>
        <authorList>
            <person name="Becker E.A."/>
            <person name="Seitzer P.M."/>
            <person name="Tritt A."/>
            <person name="Larsen D."/>
            <person name="Krusor M."/>
            <person name="Yao A.I."/>
            <person name="Wu D."/>
            <person name="Madern D."/>
            <person name="Eisen J.A."/>
            <person name="Darling A.E."/>
            <person name="Facciotti M.T."/>
        </authorList>
    </citation>
    <scope>NUCLEOTIDE SEQUENCE [LARGE SCALE GENOMIC DNA]</scope>
    <source>
        <strain evidence="2 3">JCM 14848</strain>
    </source>
</reference>
<evidence type="ECO:0000313" key="3">
    <source>
        <dbReference type="Proteomes" id="UP000011513"/>
    </source>
</evidence>
<accession>M0D1C0</accession>
<feature type="transmembrane region" description="Helical" evidence="1">
    <location>
        <begin position="110"/>
        <end position="136"/>
    </location>
</feature>
<evidence type="ECO:0000256" key="1">
    <source>
        <dbReference type="SAM" id="Phobius"/>
    </source>
</evidence>
<dbReference type="RefSeq" id="WP_008388275.1">
    <property type="nucleotide sequence ID" value="NZ_AOIV01000037.1"/>
</dbReference>
<organism evidence="2 3">
    <name type="scientific">Halogeometricum pallidum JCM 14848</name>
    <dbReference type="NCBI Taxonomy" id="1227487"/>
    <lineage>
        <taxon>Archaea</taxon>
        <taxon>Methanobacteriati</taxon>
        <taxon>Methanobacteriota</taxon>
        <taxon>Stenosarchaea group</taxon>
        <taxon>Halobacteria</taxon>
        <taxon>Halobacteriales</taxon>
        <taxon>Haloferacaceae</taxon>
        <taxon>Halogeometricum</taxon>
    </lineage>
</organism>
<name>M0D1C0_HALPD</name>
<comment type="caution">
    <text evidence="2">The sequence shown here is derived from an EMBL/GenBank/DDBJ whole genome shotgun (WGS) entry which is preliminary data.</text>
</comment>
<evidence type="ECO:0008006" key="4">
    <source>
        <dbReference type="Google" id="ProtNLM"/>
    </source>
</evidence>
<dbReference type="TCDB" id="9.B.28.1.6">
    <property type="family name" value="the putative essential component of the musefgki abc transporter, musi (musi) family"/>
</dbReference>
<keyword evidence="3" id="KW-1185">Reference proteome</keyword>